<evidence type="ECO:0000256" key="6">
    <source>
        <dbReference type="ARBA" id="ARBA00022989"/>
    </source>
</evidence>
<keyword evidence="7 9" id="KW-0472">Membrane</keyword>
<keyword evidence="6 9" id="KW-1133">Transmembrane helix</keyword>
<dbReference type="OrthoDB" id="4964541at2"/>
<keyword evidence="3" id="KW-1003">Cell membrane</keyword>
<keyword evidence="4 9" id="KW-0997">Cell inner membrane</keyword>
<evidence type="ECO:0000256" key="8">
    <source>
        <dbReference type="ARBA" id="ARBA00038436"/>
    </source>
</evidence>
<accession>A0A5B8FJ79</accession>
<dbReference type="Pfam" id="PF04290">
    <property type="entry name" value="DctQ"/>
    <property type="match status" value="1"/>
</dbReference>
<reference evidence="11 12" key="1">
    <citation type="submission" date="2019-06" db="EMBL/GenBank/DDBJ databases">
        <title>Genome sequence of Rhodobacteraceae bacterium D4M1.</title>
        <authorList>
            <person name="Cao J."/>
        </authorList>
    </citation>
    <scope>NUCLEOTIDE SEQUENCE [LARGE SCALE GENOMIC DNA]</scope>
    <source>
        <strain evidence="11 12">D4M1</strain>
        <plasmid evidence="12">pd4m1c</plasmid>
    </source>
</reference>
<comment type="function">
    <text evidence="9">Part of the tripartite ATP-independent periplasmic (TRAP) transport system.</text>
</comment>
<evidence type="ECO:0000256" key="1">
    <source>
        <dbReference type="ARBA" id="ARBA00004429"/>
    </source>
</evidence>
<dbReference type="PANTHER" id="PTHR35011:SF2">
    <property type="entry name" value="2,3-DIKETO-L-GULONATE TRAP TRANSPORTER SMALL PERMEASE PROTEIN YIAM"/>
    <property type="match status" value="1"/>
</dbReference>
<name>A0A5B8FJ79_9RHOB</name>
<comment type="similarity">
    <text evidence="8 9">Belongs to the TRAP transporter small permease family.</text>
</comment>
<feature type="transmembrane region" description="Helical" evidence="9">
    <location>
        <begin position="101"/>
        <end position="121"/>
    </location>
</feature>
<dbReference type="GO" id="GO:0005886">
    <property type="term" value="C:plasma membrane"/>
    <property type="evidence" value="ECO:0007669"/>
    <property type="project" value="UniProtKB-SubCell"/>
</dbReference>
<evidence type="ECO:0000313" key="12">
    <source>
        <dbReference type="Proteomes" id="UP000305888"/>
    </source>
</evidence>
<evidence type="ECO:0000256" key="5">
    <source>
        <dbReference type="ARBA" id="ARBA00022692"/>
    </source>
</evidence>
<protein>
    <recommendedName>
        <fullName evidence="9">TRAP transporter small permease protein</fullName>
    </recommendedName>
</protein>
<evidence type="ECO:0000256" key="3">
    <source>
        <dbReference type="ARBA" id="ARBA00022475"/>
    </source>
</evidence>
<dbReference type="RefSeq" id="WP_138576972.1">
    <property type="nucleotide sequence ID" value="NZ_CP040821.1"/>
</dbReference>
<keyword evidence="11" id="KW-0614">Plasmid</keyword>
<dbReference type="GO" id="GO:0015740">
    <property type="term" value="P:C4-dicarboxylate transport"/>
    <property type="evidence" value="ECO:0007669"/>
    <property type="project" value="TreeGrafter"/>
</dbReference>
<dbReference type="EMBL" id="CP040821">
    <property type="protein sequence ID" value="QDL94611.1"/>
    <property type="molecule type" value="Genomic_DNA"/>
</dbReference>
<evidence type="ECO:0000259" key="10">
    <source>
        <dbReference type="Pfam" id="PF04290"/>
    </source>
</evidence>
<evidence type="ECO:0000256" key="2">
    <source>
        <dbReference type="ARBA" id="ARBA00022448"/>
    </source>
</evidence>
<sequence>MTASRSSAAPSVPARLAAGFWSIVETVTIVSFFAMLAIMFVQVMSRYALGIGVPWTDEASRFLYIAEIFLGAAVAQRYGAQIRITVLLDMLPPRTARVLEAASDVITLVICGAVIVGAWGMMQRTANVAASTLPIPFAWLYFVQGLGIVLLALLVLRDLAVKLGLAAPSTRSLSE</sequence>
<dbReference type="KEGG" id="ppru:FDP22_22330"/>
<geneLocation type="plasmid" evidence="12">
    <name>pd4m1c</name>
</geneLocation>
<dbReference type="InterPro" id="IPR055348">
    <property type="entry name" value="DctQ"/>
</dbReference>
<evidence type="ECO:0000256" key="7">
    <source>
        <dbReference type="ARBA" id="ARBA00023136"/>
    </source>
</evidence>
<dbReference type="AlphaFoldDB" id="A0A5B8FJ79"/>
<evidence type="ECO:0000313" key="11">
    <source>
        <dbReference type="EMBL" id="QDL94611.1"/>
    </source>
</evidence>
<gene>
    <name evidence="11" type="ORF">FDP22_22330</name>
</gene>
<keyword evidence="5 9" id="KW-0812">Transmembrane</keyword>
<feature type="transmembrane region" description="Helical" evidence="9">
    <location>
        <begin position="61"/>
        <end position="80"/>
    </location>
</feature>
<evidence type="ECO:0000256" key="4">
    <source>
        <dbReference type="ARBA" id="ARBA00022519"/>
    </source>
</evidence>
<organism evidence="11 12">
    <name type="scientific">Paroceanicella profunda</name>
    <dbReference type="NCBI Taxonomy" id="2579971"/>
    <lineage>
        <taxon>Bacteria</taxon>
        <taxon>Pseudomonadati</taxon>
        <taxon>Pseudomonadota</taxon>
        <taxon>Alphaproteobacteria</taxon>
        <taxon>Rhodobacterales</taxon>
        <taxon>Paracoccaceae</taxon>
        <taxon>Paroceanicella</taxon>
    </lineage>
</organism>
<evidence type="ECO:0000256" key="9">
    <source>
        <dbReference type="RuleBase" id="RU369079"/>
    </source>
</evidence>
<comment type="subunit">
    <text evidence="9">The complex comprises the extracytoplasmic solute receptor protein and the two transmembrane proteins.</text>
</comment>
<comment type="subcellular location">
    <subcellularLocation>
        <location evidence="1 9">Cell inner membrane</location>
        <topology evidence="1 9">Multi-pass membrane protein</topology>
    </subcellularLocation>
</comment>
<dbReference type="GO" id="GO:0022857">
    <property type="term" value="F:transmembrane transporter activity"/>
    <property type="evidence" value="ECO:0007669"/>
    <property type="project" value="UniProtKB-UniRule"/>
</dbReference>
<dbReference type="InterPro" id="IPR007387">
    <property type="entry name" value="TRAP_DctQ"/>
</dbReference>
<dbReference type="Proteomes" id="UP000305888">
    <property type="component" value="Plasmid pD4M1C"/>
</dbReference>
<feature type="domain" description="Tripartite ATP-independent periplasmic transporters DctQ component" evidence="10">
    <location>
        <begin position="35"/>
        <end position="160"/>
    </location>
</feature>
<keyword evidence="12" id="KW-1185">Reference proteome</keyword>
<feature type="transmembrane region" description="Helical" evidence="9">
    <location>
        <begin position="20"/>
        <end position="41"/>
    </location>
</feature>
<keyword evidence="2 9" id="KW-0813">Transport</keyword>
<feature type="transmembrane region" description="Helical" evidence="9">
    <location>
        <begin position="133"/>
        <end position="156"/>
    </location>
</feature>
<proteinExistence type="inferred from homology"/>
<dbReference type="PANTHER" id="PTHR35011">
    <property type="entry name" value="2,3-DIKETO-L-GULONATE TRAP TRANSPORTER SMALL PERMEASE PROTEIN YIAM"/>
    <property type="match status" value="1"/>
</dbReference>